<feature type="domain" description="Ubiquitin-like" evidence="1">
    <location>
        <begin position="1"/>
        <end position="72"/>
    </location>
</feature>
<dbReference type="Pfam" id="PF19789">
    <property type="entry name" value="DUF6273"/>
    <property type="match status" value="1"/>
</dbReference>
<reference evidence="2" key="1">
    <citation type="submission" date="2020-10" db="EMBL/GenBank/DDBJ databases">
        <authorList>
            <person name="Gilroy R."/>
        </authorList>
    </citation>
    <scope>NUCLEOTIDE SEQUENCE</scope>
    <source>
        <strain evidence="2">CHK197-8231</strain>
    </source>
</reference>
<reference evidence="2" key="2">
    <citation type="journal article" date="2021" name="PeerJ">
        <title>Extensive microbial diversity within the chicken gut microbiome revealed by metagenomics and culture.</title>
        <authorList>
            <person name="Gilroy R."/>
            <person name="Ravi A."/>
            <person name="Getino M."/>
            <person name="Pursley I."/>
            <person name="Horton D.L."/>
            <person name="Alikhan N.F."/>
            <person name="Baker D."/>
            <person name="Gharbi K."/>
            <person name="Hall N."/>
            <person name="Watson M."/>
            <person name="Adriaenssens E.M."/>
            <person name="Foster-Nyarko E."/>
            <person name="Jarju S."/>
            <person name="Secka A."/>
            <person name="Antonio M."/>
            <person name="Oren A."/>
            <person name="Chaudhuri R.R."/>
            <person name="La Ragione R."/>
            <person name="Hildebrand F."/>
            <person name="Pallen M.J."/>
        </authorList>
    </citation>
    <scope>NUCLEOTIDE SEQUENCE</scope>
    <source>
        <strain evidence="2">CHK197-8231</strain>
    </source>
</reference>
<dbReference type="Proteomes" id="UP000824087">
    <property type="component" value="Unassembled WGS sequence"/>
</dbReference>
<dbReference type="SUPFAM" id="SSF54236">
    <property type="entry name" value="Ubiquitin-like"/>
    <property type="match status" value="1"/>
</dbReference>
<organism evidence="2 3">
    <name type="scientific">Candidatus Fimihabitans intestinipullorum</name>
    <dbReference type="NCBI Taxonomy" id="2840820"/>
    <lineage>
        <taxon>Bacteria</taxon>
        <taxon>Bacillati</taxon>
        <taxon>Mycoplasmatota</taxon>
        <taxon>Mycoplasmatota incertae sedis</taxon>
        <taxon>Candidatus Fimihabitans</taxon>
    </lineage>
</organism>
<dbReference type="InterPro" id="IPR046240">
    <property type="entry name" value="DUF6273"/>
</dbReference>
<dbReference type="PROSITE" id="PS50053">
    <property type="entry name" value="UBIQUITIN_2"/>
    <property type="match status" value="1"/>
</dbReference>
<comment type="caution">
    <text evidence="2">The sequence shown here is derived from an EMBL/GenBank/DDBJ whole genome shotgun (WGS) entry which is preliminary data.</text>
</comment>
<gene>
    <name evidence="2" type="ORF">IAD49_01930</name>
</gene>
<evidence type="ECO:0000259" key="1">
    <source>
        <dbReference type="PROSITE" id="PS50053"/>
    </source>
</evidence>
<dbReference type="InterPro" id="IPR044060">
    <property type="entry name" value="Bacterial_rp_domain"/>
</dbReference>
<dbReference type="Pfam" id="PF00240">
    <property type="entry name" value="ubiquitin"/>
    <property type="match status" value="1"/>
</dbReference>
<dbReference type="Pfam" id="PF18998">
    <property type="entry name" value="Flg_new_2"/>
    <property type="match status" value="1"/>
</dbReference>
<proteinExistence type="predicted"/>
<sequence>MQIFVKTISGKHITLEVEPTDRVEEVKEKITQKEGIPVVLQTLIFAGKTLEDGNTLQDYSIQKDSTLHLFLKTYTISIGKKQIEVVGTGDGLYIDADEGTKYIYKGTNPNNYIKWNDELWRIVSISGQQVKLIKDVPLEEFQPFNTASNGMWENSSLREYLNTTYINKFSPKGKEQILNVPFYVGEINPNNDDLQQQIADEQSAVWVGQVGLITASEFLKANGNVTQCGTFADNNQNHSVCRDTNWLLYDSKNQYKPWWTITPTQLSHDSIFAVDQFYGELIYRMVTINHAVRPVISIELKDSILIGKGTKEDPYEIGFIDVIDTLHGSINYTIDENRVVTISATADLGYKLNKLVVTAQDGTKIEVQDGKFTMPESNVTITPSFEAILYQFVDGDKTYENQDLKFTLNGDLVQLDKVLVNGQTLDLNHYIAQLGSMELILKVGYLKSLVPGTYELVVVYQNGVSAKTTFKIEEKKDVIAPPEDSGKEDDQTEANIENNPLTLDNILKYVGLGSVSIIGMIIAGIQIKKNVKFETR</sequence>
<evidence type="ECO:0000313" key="2">
    <source>
        <dbReference type="EMBL" id="HIU22321.1"/>
    </source>
</evidence>
<dbReference type="Gene3D" id="3.10.20.90">
    <property type="entry name" value="Phosphatidylinositol 3-kinase Catalytic Subunit, Chain A, domain 1"/>
    <property type="match status" value="1"/>
</dbReference>
<accession>A0A9D1HTF3</accession>
<dbReference type="EMBL" id="DVML01000011">
    <property type="protein sequence ID" value="HIU22321.1"/>
    <property type="molecule type" value="Genomic_DNA"/>
</dbReference>
<name>A0A9D1HTF3_9BACT</name>
<dbReference type="PRINTS" id="PR00348">
    <property type="entry name" value="UBIQUITIN"/>
</dbReference>
<dbReference type="AlphaFoldDB" id="A0A9D1HTF3"/>
<dbReference type="InterPro" id="IPR019956">
    <property type="entry name" value="Ubiquitin_dom"/>
</dbReference>
<dbReference type="InterPro" id="IPR050158">
    <property type="entry name" value="Ubiquitin_ubiquitin-like"/>
</dbReference>
<evidence type="ECO:0000313" key="3">
    <source>
        <dbReference type="Proteomes" id="UP000824087"/>
    </source>
</evidence>
<protein>
    <recommendedName>
        <fullName evidence="1">Ubiquitin-like domain-containing protein</fullName>
    </recommendedName>
</protein>
<dbReference type="FunFam" id="3.10.20.90:FF:000222">
    <property type="entry name" value="Polyubiquitin 5"/>
    <property type="match status" value="1"/>
</dbReference>
<dbReference type="InterPro" id="IPR029071">
    <property type="entry name" value="Ubiquitin-like_domsf"/>
</dbReference>
<dbReference type="InterPro" id="IPR000626">
    <property type="entry name" value="Ubiquitin-like_dom"/>
</dbReference>
<dbReference type="SMART" id="SM00213">
    <property type="entry name" value="UBQ"/>
    <property type="match status" value="1"/>
</dbReference>
<dbReference type="PANTHER" id="PTHR10666">
    <property type="entry name" value="UBIQUITIN"/>
    <property type="match status" value="1"/>
</dbReference>